<protein>
    <submittedName>
        <fullName evidence="1">Uncharacterized protein</fullName>
    </submittedName>
</protein>
<proteinExistence type="predicted"/>
<comment type="caution">
    <text evidence="1">The sequence shown here is derived from an EMBL/GenBank/DDBJ whole genome shotgun (WGS) entry which is preliminary data.</text>
</comment>
<accession>A0A841DUV1</accession>
<keyword evidence="2" id="KW-1185">Reference proteome</keyword>
<reference evidence="1 2" key="1">
    <citation type="submission" date="2020-08" db="EMBL/GenBank/DDBJ databases">
        <title>Sequencing the genomes of 1000 actinobacteria strains.</title>
        <authorList>
            <person name="Klenk H.-P."/>
        </authorList>
    </citation>
    <scope>NUCLEOTIDE SEQUENCE [LARGE SCALE GENOMIC DNA]</scope>
    <source>
        <strain evidence="1 2">DSM 17294</strain>
    </source>
</reference>
<sequence>MLTLLERLANGTEPILADLLQRRRAETESAPDTIDIVDWNNKPGWDNWNQKAPAWKKKRVYFTKKN</sequence>
<organism evidence="1 2">
    <name type="scientific">Kribbella solani</name>
    <dbReference type="NCBI Taxonomy" id="236067"/>
    <lineage>
        <taxon>Bacteria</taxon>
        <taxon>Bacillati</taxon>
        <taxon>Actinomycetota</taxon>
        <taxon>Actinomycetes</taxon>
        <taxon>Propionibacteriales</taxon>
        <taxon>Kribbellaceae</taxon>
        <taxon>Kribbella</taxon>
    </lineage>
</organism>
<name>A0A841DUV1_9ACTN</name>
<dbReference type="AlphaFoldDB" id="A0A841DUV1"/>
<evidence type="ECO:0000313" key="1">
    <source>
        <dbReference type="EMBL" id="MBB5980645.1"/>
    </source>
</evidence>
<dbReference type="EMBL" id="JACHNF010000001">
    <property type="protein sequence ID" value="MBB5980645.1"/>
    <property type="molecule type" value="Genomic_DNA"/>
</dbReference>
<dbReference type="Proteomes" id="UP000558997">
    <property type="component" value="Unassembled WGS sequence"/>
</dbReference>
<evidence type="ECO:0000313" key="2">
    <source>
        <dbReference type="Proteomes" id="UP000558997"/>
    </source>
</evidence>
<dbReference type="RefSeq" id="WP_184836543.1">
    <property type="nucleotide sequence ID" value="NZ_BAAAVN010000003.1"/>
</dbReference>
<gene>
    <name evidence="1" type="ORF">HDA44_003986</name>
</gene>